<dbReference type="RefSeq" id="WP_229160267.1">
    <property type="nucleotide sequence ID" value="NZ_JAJEWP010000002.1"/>
</dbReference>
<dbReference type="EMBL" id="JAJEWP010000002">
    <property type="protein sequence ID" value="MCC2616688.1"/>
    <property type="molecule type" value="Genomic_DNA"/>
</dbReference>
<gene>
    <name evidence="2" type="ORF">LJ739_10585</name>
</gene>
<dbReference type="Gene3D" id="3.90.1200.10">
    <property type="match status" value="1"/>
</dbReference>
<feature type="domain" description="Aminoglycoside phosphotransferase" evidence="1">
    <location>
        <begin position="20"/>
        <end position="232"/>
    </location>
</feature>
<keyword evidence="3" id="KW-1185">Reference proteome</keyword>
<evidence type="ECO:0000313" key="3">
    <source>
        <dbReference type="Proteomes" id="UP001520878"/>
    </source>
</evidence>
<name>A0ABS8G830_9ALTE</name>
<evidence type="ECO:0000313" key="2">
    <source>
        <dbReference type="EMBL" id="MCC2616688.1"/>
    </source>
</evidence>
<organism evidence="2 3">
    <name type="scientific">Fluctibacter halophilus</name>
    <dbReference type="NCBI Taxonomy" id="226011"/>
    <lineage>
        <taxon>Bacteria</taxon>
        <taxon>Pseudomonadati</taxon>
        <taxon>Pseudomonadota</taxon>
        <taxon>Gammaproteobacteria</taxon>
        <taxon>Alteromonadales</taxon>
        <taxon>Alteromonadaceae</taxon>
        <taxon>Fluctibacter</taxon>
    </lineage>
</organism>
<accession>A0ABS8G830</accession>
<dbReference type="Proteomes" id="UP001520878">
    <property type="component" value="Unassembled WGS sequence"/>
</dbReference>
<dbReference type="SUPFAM" id="SSF56112">
    <property type="entry name" value="Protein kinase-like (PK-like)"/>
    <property type="match status" value="1"/>
</dbReference>
<evidence type="ECO:0000259" key="1">
    <source>
        <dbReference type="Pfam" id="PF01636"/>
    </source>
</evidence>
<reference evidence="2 3" key="1">
    <citation type="submission" date="2021-10" db="EMBL/GenBank/DDBJ databases">
        <title>Draft genome of Aestuariibacter halophilus JC2043.</title>
        <authorList>
            <person name="Emsley S.A."/>
            <person name="Pfannmuller K.M."/>
            <person name="Ushijima B."/>
            <person name="Saw J.H."/>
            <person name="Videau P."/>
        </authorList>
    </citation>
    <scope>NUCLEOTIDE SEQUENCE [LARGE SCALE GENOMIC DNA]</scope>
    <source>
        <strain evidence="2 3">JC2043</strain>
    </source>
</reference>
<sequence length="261" mass="29606">MSSNLYDALRSTHLFGEHFTLTPVDGGVINHSFKLQTTEHAFFVKRFQTNRLTSVDRQAQYSLQHQLAQHGAAPEPVFLSQRHDVQVEHWVPHSTLAQANRSQEDNILALAQRLAWIHQLPVFALSLDLMADWEAYLARVEHLNGDWRQQMAKLAPVWYDSHGVDQVLCHHDLQFEHVCADISCVFDWEYAATGNRYFDVASCVAINQLTVPQTRTLLNAYADASGIHGDDVARGYQQQAPLVTLTNQLWFAAADSLRESD</sequence>
<dbReference type="InterPro" id="IPR011009">
    <property type="entry name" value="Kinase-like_dom_sf"/>
</dbReference>
<comment type="caution">
    <text evidence="2">The sequence shown here is derived from an EMBL/GenBank/DDBJ whole genome shotgun (WGS) entry which is preliminary data.</text>
</comment>
<dbReference type="Pfam" id="PF01636">
    <property type="entry name" value="APH"/>
    <property type="match status" value="1"/>
</dbReference>
<dbReference type="InterPro" id="IPR002575">
    <property type="entry name" value="Aminoglycoside_PTrfase"/>
</dbReference>
<protein>
    <submittedName>
        <fullName evidence="2">Phosphotransferase</fullName>
    </submittedName>
</protein>
<dbReference type="Gene3D" id="3.30.200.20">
    <property type="entry name" value="Phosphorylase Kinase, domain 1"/>
    <property type="match status" value="1"/>
</dbReference>
<proteinExistence type="predicted"/>